<proteinExistence type="predicted"/>
<name>A0A9D4Z2E6_ADICA</name>
<accession>A0A9D4Z2E6</accession>
<keyword evidence="2" id="KW-1185">Reference proteome</keyword>
<comment type="caution">
    <text evidence="1">The sequence shown here is derived from an EMBL/GenBank/DDBJ whole genome shotgun (WGS) entry which is preliminary data.</text>
</comment>
<sequence length="229" mass="25540">MSPSPFKTADLTESDLHDYLRAEMGERRYQRLEESESLKLANLYIRRNTLGRGEAAGKGLVNHDAAVVELKLDGQQQQGTLDLLHIVAEKAMADDRADSARKSNGIFISWKRDFRFRPEEDIKYECFDRPIGLQEVLQVLKAPAHSYDLITSNCWQYAALVVRDLIKTLRDGIEDSDNDARERLERVLITAEKSLNDANTIVPHAVGKGGLLASITSTATIVGVGMSII</sequence>
<dbReference type="AlphaFoldDB" id="A0A9D4Z2E6"/>
<evidence type="ECO:0000313" key="2">
    <source>
        <dbReference type="Proteomes" id="UP000886520"/>
    </source>
</evidence>
<protein>
    <submittedName>
        <fullName evidence="1">Uncharacterized protein</fullName>
    </submittedName>
</protein>
<reference evidence="1" key="1">
    <citation type="submission" date="2021-01" db="EMBL/GenBank/DDBJ databases">
        <title>Adiantum capillus-veneris genome.</title>
        <authorList>
            <person name="Fang Y."/>
            <person name="Liao Q."/>
        </authorList>
    </citation>
    <scope>NUCLEOTIDE SEQUENCE</scope>
    <source>
        <strain evidence="1">H3</strain>
        <tissue evidence="1">Leaf</tissue>
    </source>
</reference>
<organism evidence="1 2">
    <name type="scientific">Adiantum capillus-veneris</name>
    <name type="common">Maidenhair fern</name>
    <dbReference type="NCBI Taxonomy" id="13818"/>
    <lineage>
        <taxon>Eukaryota</taxon>
        <taxon>Viridiplantae</taxon>
        <taxon>Streptophyta</taxon>
        <taxon>Embryophyta</taxon>
        <taxon>Tracheophyta</taxon>
        <taxon>Polypodiopsida</taxon>
        <taxon>Polypodiidae</taxon>
        <taxon>Polypodiales</taxon>
        <taxon>Pteridineae</taxon>
        <taxon>Pteridaceae</taxon>
        <taxon>Vittarioideae</taxon>
        <taxon>Adiantum</taxon>
    </lineage>
</organism>
<gene>
    <name evidence="1" type="ORF">GOP47_0025682</name>
</gene>
<evidence type="ECO:0000313" key="1">
    <source>
        <dbReference type="EMBL" id="KAI5059363.1"/>
    </source>
</evidence>
<dbReference type="EMBL" id="JABFUD020000025">
    <property type="protein sequence ID" value="KAI5059363.1"/>
    <property type="molecule type" value="Genomic_DNA"/>
</dbReference>
<dbReference type="OrthoDB" id="10362969at2759"/>
<dbReference type="Proteomes" id="UP000886520">
    <property type="component" value="Chromosome 25"/>
</dbReference>